<dbReference type="AlphaFoldDB" id="A0A8S2G493"/>
<evidence type="ECO:0000313" key="1">
    <source>
        <dbReference type="EMBL" id="CAF1610166.1"/>
    </source>
</evidence>
<gene>
    <name evidence="1" type="ORF">OVA965_LOCUS42605</name>
    <name evidence="2" type="ORF">TMI583_LOCUS44569</name>
</gene>
<sequence length="236" mass="27555">EEIYVVAMHLELFVRHCFPQWSNVFTVASKIMTDLSVNDPEFYDHIKTISKIRTKINPKDFVTEIISLESKQNTGTLSSKTDRNYMREIMSDPIIFIRKWIGEMFVGILNSKSVLYLWDQFFMTQWNTQYVEYATKALLYLLRDRFMYAVDYDQLRKVFLEEACLLHTADVQAAFCHIAIHNADTNLIPAMNQRFYPSRPNGRYNDQSGTGRKKAYLEPIGIKDIRLNLAVPISVS</sequence>
<dbReference type="EMBL" id="CAJOBA010077200">
    <property type="protein sequence ID" value="CAF4423581.1"/>
    <property type="molecule type" value="Genomic_DNA"/>
</dbReference>
<comment type="caution">
    <text evidence="1">The sequence shown here is derived from an EMBL/GenBank/DDBJ whole genome shotgun (WGS) entry which is preliminary data.</text>
</comment>
<feature type="non-terminal residue" evidence="1">
    <location>
        <position position="1"/>
    </location>
</feature>
<accession>A0A8S2G493</accession>
<proteinExistence type="predicted"/>
<evidence type="ECO:0000313" key="3">
    <source>
        <dbReference type="Proteomes" id="UP000677228"/>
    </source>
</evidence>
<dbReference type="SUPFAM" id="SSF47923">
    <property type="entry name" value="Ypt/Rab-GAP domain of gyp1p"/>
    <property type="match status" value="1"/>
</dbReference>
<protein>
    <submittedName>
        <fullName evidence="1">Uncharacterized protein</fullName>
    </submittedName>
</protein>
<dbReference type="Gene3D" id="1.10.472.80">
    <property type="entry name" value="Ypt/Rab-GAP domain of gyp1p, domain 3"/>
    <property type="match status" value="1"/>
</dbReference>
<dbReference type="Proteomes" id="UP000677228">
    <property type="component" value="Unassembled WGS sequence"/>
</dbReference>
<dbReference type="InterPro" id="IPR035969">
    <property type="entry name" value="Rab-GAP_TBC_sf"/>
</dbReference>
<name>A0A8S2G493_9BILA</name>
<dbReference type="EMBL" id="CAJNOK010052982">
    <property type="protein sequence ID" value="CAF1610166.1"/>
    <property type="molecule type" value="Genomic_DNA"/>
</dbReference>
<organism evidence="1 3">
    <name type="scientific">Didymodactylos carnosus</name>
    <dbReference type="NCBI Taxonomy" id="1234261"/>
    <lineage>
        <taxon>Eukaryota</taxon>
        <taxon>Metazoa</taxon>
        <taxon>Spiralia</taxon>
        <taxon>Gnathifera</taxon>
        <taxon>Rotifera</taxon>
        <taxon>Eurotatoria</taxon>
        <taxon>Bdelloidea</taxon>
        <taxon>Philodinida</taxon>
        <taxon>Philodinidae</taxon>
        <taxon>Didymodactylos</taxon>
    </lineage>
</organism>
<evidence type="ECO:0000313" key="2">
    <source>
        <dbReference type="EMBL" id="CAF4423581.1"/>
    </source>
</evidence>
<dbReference type="Proteomes" id="UP000682733">
    <property type="component" value="Unassembled WGS sequence"/>
</dbReference>
<reference evidence="1" key="1">
    <citation type="submission" date="2021-02" db="EMBL/GenBank/DDBJ databases">
        <authorList>
            <person name="Nowell W R."/>
        </authorList>
    </citation>
    <scope>NUCLEOTIDE SEQUENCE</scope>
</reference>